<evidence type="ECO:0000256" key="1">
    <source>
        <dbReference type="SAM" id="SignalP"/>
    </source>
</evidence>
<dbReference type="RefSeq" id="WP_346189741.1">
    <property type="nucleotide sequence ID" value="NZ_BAABRL010000012.1"/>
</dbReference>
<feature type="chain" id="PRO_5047364428" evidence="1">
    <location>
        <begin position="21"/>
        <end position="175"/>
    </location>
</feature>
<evidence type="ECO:0000313" key="3">
    <source>
        <dbReference type="Proteomes" id="UP001424741"/>
    </source>
</evidence>
<organism evidence="2 3">
    <name type="scientific">Rubritalea halochordaticola</name>
    <dbReference type="NCBI Taxonomy" id="714537"/>
    <lineage>
        <taxon>Bacteria</taxon>
        <taxon>Pseudomonadati</taxon>
        <taxon>Verrucomicrobiota</taxon>
        <taxon>Verrucomicrobiia</taxon>
        <taxon>Verrucomicrobiales</taxon>
        <taxon>Rubritaleaceae</taxon>
        <taxon>Rubritalea</taxon>
    </lineage>
</organism>
<sequence>MYKFLVLIVFLMNLTNSANCEVIPYKVFVKPAALLERFKLQALKNGEKETFSAQCKDKLLTKIYQAESNADELIYYVAYEASAVELIKNSGKKVLDKQEYFEPISVKFYSKVEANTDEKPRVLDAIVGYRIKNMKVGDTLHITFLVEDVKKTLAHLYIQRSDTRSGFSYSILFND</sequence>
<evidence type="ECO:0000313" key="2">
    <source>
        <dbReference type="EMBL" id="GAA5497202.1"/>
    </source>
</evidence>
<feature type="signal peptide" evidence="1">
    <location>
        <begin position="1"/>
        <end position="20"/>
    </location>
</feature>
<gene>
    <name evidence="2" type="ORF">Rhal01_03395</name>
</gene>
<accession>A0ABP9V3G6</accession>
<comment type="caution">
    <text evidence="2">The sequence shown here is derived from an EMBL/GenBank/DDBJ whole genome shotgun (WGS) entry which is preliminary data.</text>
</comment>
<keyword evidence="3" id="KW-1185">Reference proteome</keyword>
<dbReference type="EMBL" id="BAABRL010000012">
    <property type="protein sequence ID" value="GAA5497202.1"/>
    <property type="molecule type" value="Genomic_DNA"/>
</dbReference>
<name>A0ABP9V3G6_9BACT</name>
<dbReference type="Proteomes" id="UP001424741">
    <property type="component" value="Unassembled WGS sequence"/>
</dbReference>
<proteinExistence type="predicted"/>
<reference evidence="2 3" key="1">
    <citation type="submission" date="2024-02" db="EMBL/GenBank/DDBJ databases">
        <title>Rubritalea halochordaticola NBRC 107102.</title>
        <authorList>
            <person name="Ichikawa N."/>
            <person name="Katano-Makiyama Y."/>
            <person name="Hidaka K."/>
        </authorList>
    </citation>
    <scope>NUCLEOTIDE SEQUENCE [LARGE SCALE GENOMIC DNA]</scope>
    <source>
        <strain evidence="2 3">NBRC 107102</strain>
    </source>
</reference>
<keyword evidence="1" id="KW-0732">Signal</keyword>
<protein>
    <submittedName>
        <fullName evidence="2">Uncharacterized protein</fullName>
    </submittedName>
</protein>